<dbReference type="InterPro" id="IPR003280">
    <property type="entry name" value="2pore_dom_K_chnl"/>
</dbReference>
<dbReference type="EMBL" id="UPTC01000098">
    <property type="protein sequence ID" value="VBB26370.1"/>
    <property type="molecule type" value="Genomic_DNA"/>
</dbReference>
<evidence type="ECO:0000256" key="9">
    <source>
        <dbReference type="SAM" id="Phobius"/>
    </source>
</evidence>
<evidence type="ECO:0000256" key="5">
    <source>
        <dbReference type="ARBA" id="ARBA00023065"/>
    </source>
</evidence>
<dbReference type="GO" id="GO:0030322">
    <property type="term" value="P:stabilization of membrane potential"/>
    <property type="evidence" value="ECO:0007669"/>
    <property type="project" value="TreeGrafter"/>
</dbReference>
<evidence type="ECO:0000256" key="8">
    <source>
        <dbReference type="RuleBase" id="RU003857"/>
    </source>
</evidence>
<organism evidence="11 12">
    <name type="scientific">Acanthocheilonema viteae</name>
    <name type="common">Filarial nematode worm</name>
    <name type="synonym">Dipetalonema viteae</name>
    <dbReference type="NCBI Taxonomy" id="6277"/>
    <lineage>
        <taxon>Eukaryota</taxon>
        <taxon>Metazoa</taxon>
        <taxon>Ecdysozoa</taxon>
        <taxon>Nematoda</taxon>
        <taxon>Chromadorea</taxon>
        <taxon>Rhabditida</taxon>
        <taxon>Spirurina</taxon>
        <taxon>Spiruromorpha</taxon>
        <taxon>Filarioidea</taxon>
        <taxon>Onchocercidae</taxon>
        <taxon>Acanthocheilonema</taxon>
    </lineage>
</organism>
<evidence type="ECO:0000256" key="6">
    <source>
        <dbReference type="ARBA" id="ARBA00023136"/>
    </source>
</evidence>
<dbReference type="STRING" id="6277.A0A498S4M4"/>
<sequence>MCEELTEFLEDKENIDESSCKKYMKLVLPHVILVAAVCFYAIAGAWVFYSLESPHEDKLKKIGIQKIDELRKELIQTLRMKRKELKRTKMDSWARVTDVKLQTFNEYLYRAFKEHYVRYADIRIFKTNIDKRSGNTKIRRYRKKSKHGSKSIRSKKLWTASSAIFFAATTMATIGYGNIVPITSHGRIACVIFALFGVPLAIITIGDLGKFLSECTIWLYTKMKKSRFSLKRYSISLKLRTARNPELRSPEKSNEAVKQLLNWNDALDKTKVPLVLVLTILLFYIAFGGFLFASFEPWTYTDAFYFCFVSLTTIGFGDLVPESQEYVALFVIETFAGVTKISKYVPLMLVYLGIGLAVTTMCIDLVGIQYIQKIHYFGRKFRHTDILQLLKRRQMIEQGLTIDQNDEFLKLYLKQLQEAGTVSIEEPKWHLWSNASEMSIPASYDINDDNNNEEPQKFSIHSPIQSLLPTAESLERITNESCRRRSFSIERFSVNSSSEQIPNPKLITSNSPIFTKEQPSLASQSLILSQQQLPGTKPSSISVALVSPSSSLIGLACMTRWNSYTEMLNEAKNSFAKPEIKATEMFLDDSTMATYENEDYQVEHEEIFSNKYEAVSKSSQSSSSTISSTGQSMQIIRPSKLDLDTCESVERISTTSKAPPEQDIQQSVIYYQNIPIHSRHQKTVETENALQNLLDAPECIVSHKLPPAVVDDNYCFVIDGETIGSEAMLHDDIHWSHTSRPTQYFYSDDLRNFHRVNCIKAKGKIIAIKIIGSQAQTFSAVQSSRSTPIHPFRSVDSLPARSISSISGFRRDTISLLQVYVVTRIYSFWKTCPSFRRIVTLFDRVNGNENIHFQKRIFVQHIWRNTKQSEKERVKHEFNRDRARLLKSKSNEISTKHAFK</sequence>
<comment type="similarity">
    <text evidence="8">Belongs to the two pore domain potassium channel (TC 1.A.1.8) family.</text>
</comment>
<feature type="transmembrane region" description="Helical" evidence="9">
    <location>
        <begin position="31"/>
        <end position="51"/>
    </location>
</feature>
<feature type="transmembrane region" description="Helical" evidence="9">
    <location>
        <begin position="348"/>
        <end position="371"/>
    </location>
</feature>
<gene>
    <name evidence="11" type="ORF">NAV_LOCUS1200</name>
</gene>
<dbReference type="PRINTS" id="PR01333">
    <property type="entry name" value="2POREKCHANEL"/>
</dbReference>
<dbReference type="GO" id="GO:0005886">
    <property type="term" value="C:plasma membrane"/>
    <property type="evidence" value="ECO:0007669"/>
    <property type="project" value="TreeGrafter"/>
</dbReference>
<comment type="subcellular location">
    <subcellularLocation>
        <location evidence="1">Membrane</location>
        <topology evidence="1">Multi-pass membrane protein</topology>
    </subcellularLocation>
</comment>
<feature type="transmembrane region" description="Helical" evidence="9">
    <location>
        <begin position="274"/>
        <end position="295"/>
    </location>
</feature>
<protein>
    <recommendedName>
        <fullName evidence="10">Potassium channel domain-containing protein</fullName>
    </recommendedName>
</protein>
<dbReference type="OrthoDB" id="297496at2759"/>
<reference evidence="11 12" key="1">
    <citation type="submission" date="2018-08" db="EMBL/GenBank/DDBJ databases">
        <authorList>
            <person name="Laetsch R D."/>
            <person name="Stevens L."/>
            <person name="Kumar S."/>
            <person name="Blaxter L. M."/>
        </authorList>
    </citation>
    <scope>NUCLEOTIDE SEQUENCE [LARGE SCALE GENOMIC DNA]</scope>
</reference>
<dbReference type="SUPFAM" id="SSF81324">
    <property type="entry name" value="Voltage-gated potassium channels"/>
    <property type="match status" value="2"/>
</dbReference>
<evidence type="ECO:0000256" key="7">
    <source>
        <dbReference type="ARBA" id="ARBA00023303"/>
    </source>
</evidence>
<evidence type="ECO:0000313" key="12">
    <source>
        <dbReference type="Proteomes" id="UP000276991"/>
    </source>
</evidence>
<keyword evidence="5 8" id="KW-0406">Ion transport</keyword>
<feature type="transmembrane region" description="Helical" evidence="9">
    <location>
        <begin position="157"/>
        <end position="179"/>
    </location>
</feature>
<dbReference type="GO" id="GO:0022841">
    <property type="term" value="F:potassium ion leak channel activity"/>
    <property type="evidence" value="ECO:0007669"/>
    <property type="project" value="TreeGrafter"/>
</dbReference>
<name>A0A498S4M4_ACAVI</name>
<dbReference type="PANTHER" id="PTHR11003">
    <property type="entry name" value="POTASSIUM CHANNEL, SUBFAMILY K"/>
    <property type="match status" value="1"/>
</dbReference>
<evidence type="ECO:0000256" key="1">
    <source>
        <dbReference type="ARBA" id="ARBA00004141"/>
    </source>
</evidence>
<dbReference type="GO" id="GO:0015271">
    <property type="term" value="F:outward rectifier potassium channel activity"/>
    <property type="evidence" value="ECO:0007669"/>
    <property type="project" value="TreeGrafter"/>
</dbReference>
<keyword evidence="6 9" id="KW-0472">Membrane</keyword>
<evidence type="ECO:0000256" key="3">
    <source>
        <dbReference type="ARBA" id="ARBA00022692"/>
    </source>
</evidence>
<accession>A0A498S4M4</accession>
<feature type="domain" description="Potassium channel" evidence="10">
    <location>
        <begin position="280"/>
        <end position="341"/>
    </location>
</feature>
<dbReference type="Proteomes" id="UP000276991">
    <property type="component" value="Unassembled WGS sequence"/>
</dbReference>
<evidence type="ECO:0000259" key="10">
    <source>
        <dbReference type="Pfam" id="PF07885"/>
    </source>
</evidence>
<evidence type="ECO:0000256" key="2">
    <source>
        <dbReference type="ARBA" id="ARBA00022448"/>
    </source>
</evidence>
<dbReference type="Gene3D" id="1.10.287.70">
    <property type="match status" value="1"/>
</dbReference>
<keyword evidence="4 9" id="KW-1133">Transmembrane helix</keyword>
<keyword evidence="2 8" id="KW-0813">Transport</keyword>
<evidence type="ECO:0000256" key="4">
    <source>
        <dbReference type="ARBA" id="ARBA00022989"/>
    </source>
</evidence>
<keyword evidence="12" id="KW-1185">Reference proteome</keyword>
<proteinExistence type="inferred from homology"/>
<feature type="domain" description="Potassium channel" evidence="10">
    <location>
        <begin position="156"/>
        <end position="213"/>
    </location>
</feature>
<keyword evidence="3 8" id="KW-0812">Transmembrane</keyword>
<dbReference type="InterPro" id="IPR013099">
    <property type="entry name" value="K_chnl_dom"/>
</dbReference>
<dbReference type="AlphaFoldDB" id="A0A498S4M4"/>
<keyword evidence="7 8" id="KW-0407">Ion channel</keyword>
<feature type="transmembrane region" description="Helical" evidence="9">
    <location>
        <begin position="185"/>
        <end position="205"/>
    </location>
</feature>
<dbReference type="Pfam" id="PF07885">
    <property type="entry name" value="Ion_trans_2"/>
    <property type="match status" value="2"/>
</dbReference>
<dbReference type="PANTHER" id="PTHR11003:SF110">
    <property type="entry name" value="POTASSIUM CHANNEL DOMAIN-CONTAINING PROTEIN"/>
    <property type="match status" value="1"/>
</dbReference>
<evidence type="ECO:0000313" key="11">
    <source>
        <dbReference type="EMBL" id="VBB26370.1"/>
    </source>
</evidence>